<evidence type="ECO:0000313" key="8">
    <source>
        <dbReference type="EMBL" id="MBG9390687.1"/>
    </source>
</evidence>
<dbReference type="PANTHER" id="PTHR43884:SF20">
    <property type="entry name" value="ACYL-COA DEHYDROGENASE FADE28"/>
    <property type="match status" value="1"/>
</dbReference>
<dbReference type="Gene3D" id="1.20.140.10">
    <property type="entry name" value="Butyryl-CoA Dehydrogenase, subunit A, domain 3"/>
    <property type="match status" value="1"/>
</dbReference>
<dbReference type="RefSeq" id="WP_196988664.1">
    <property type="nucleotide sequence ID" value="NZ_JADWYS010000002.1"/>
</dbReference>
<keyword evidence="9" id="KW-1185">Reference proteome</keyword>
<dbReference type="InterPro" id="IPR046373">
    <property type="entry name" value="Acyl-CoA_Oxase/DH_mid-dom_sf"/>
</dbReference>
<keyword evidence="4" id="KW-0274">FAD</keyword>
<feature type="domain" description="Acyl-CoA dehydrogenase/oxidase N-terminal" evidence="7">
    <location>
        <begin position="7"/>
        <end position="116"/>
    </location>
</feature>
<dbReference type="SUPFAM" id="SSF56645">
    <property type="entry name" value="Acyl-CoA dehydrogenase NM domain-like"/>
    <property type="match status" value="1"/>
</dbReference>
<dbReference type="InterPro" id="IPR009100">
    <property type="entry name" value="AcylCoA_DH/oxidase_NM_dom_sf"/>
</dbReference>
<accession>A0A931H965</accession>
<dbReference type="GO" id="GO:0003995">
    <property type="term" value="F:acyl-CoA dehydrogenase activity"/>
    <property type="evidence" value="ECO:0007669"/>
    <property type="project" value="TreeGrafter"/>
</dbReference>
<evidence type="ECO:0000256" key="1">
    <source>
        <dbReference type="ARBA" id="ARBA00001974"/>
    </source>
</evidence>
<comment type="similarity">
    <text evidence="2">Belongs to the acyl-CoA dehydrogenase family.</text>
</comment>
<gene>
    <name evidence="8" type="ORF">I5803_21830</name>
</gene>
<dbReference type="Gene3D" id="1.10.540.10">
    <property type="entry name" value="Acyl-CoA dehydrogenase/oxidase, N-terminal domain"/>
    <property type="match status" value="1"/>
</dbReference>
<dbReference type="CDD" id="cd00567">
    <property type="entry name" value="ACAD"/>
    <property type="match status" value="1"/>
</dbReference>
<reference evidence="8" key="1">
    <citation type="submission" date="2020-11" db="EMBL/GenBank/DDBJ databases">
        <title>Bacterial whole genome sequence for Caenimonas sp. DR4.4.</title>
        <authorList>
            <person name="Le V."/>
            <person name="Ko S.-R."/>
            <person name="Ahn C.-Y."/>
            <person name="Oh H.-M."/>
        </authorList>
    </citation>
    <scope>NUCLEOTIDE SEQUENCE</scope>
    <source>
        <strain evidence="8">DR4.4</strain>
    </source>
</reference>
<evidence type="ECO:0000256" key="3">
    <source>
        <dbReference type="ARBA" id="ARBA00022630"/>
    </source>
</evidence>
<protein>
    <submittedName>
        <fullName evidence="8">Acyl-CoA/acyl-ACP dehydrogenase</fullName>
    </submittedName>
</protein>
<comment type="caution">
    <text evidence="8">The sequence shown here is derived from an EMBL/GenBank/DDBJ whole genome shotgun (WGS) entry which is preliminary data.</text>
</comment>
<dbReference type="EMBL" id="JADWYS010000002">
    <property type="protein sequence ID" value="MBG9390687.1"/>
    <property type="molecule type" value="Genomic_DNA"/>
</dbReference>
<evidence type="ECO:0000256" key="2">
    <source>
        <dbReference type="ARBA" id="ARBA00009347"/>
    </source>
</evidence>
<dbReference type="Proteomes" id="UP000651050">
    <property type="component" value="Unassembled WGS sequence"/>
</dbReference>
<dbReference type="Pfam" id="PF02771">
    <property type="entry name" value="Acyl-CoA_dh_N"/>
    <property type="match status" value="1"/>
</dbReference>
<dbReference type="Gene3D" id="2.40.110.10">
    <property type="entry name" value="Butyryl-CoA Dehydrogenase, subunit A, domain 2"/>
    <property type="match status" value="1"/>
</dbReference>
<feature type="domain" description="Acyl-CoA dehydrogenase/oxidase C-terminal" evidence="6">
    <location>
        <begin position="220"/>
        <end position="369"/>
    </location>
</feature>
<keyword evidence="5" id="KW-0560">Oxidoreductase</keyword>
<proteinExistence type="inferred from homology"/>
<dbReference type="InterPro" id="IPR009075">
    <property type="entry name" value="AcylCo_DH/oxidase_C"/>
</dbReference>
<evidence type="ECO:0000259" key="6">
    <source>
        <dbReference type="Pfam" id="PF00441"/>
    </source>
</evidence>
<comment type="cofactor">
    <cofactor evidence="1">
        <name>FAD</name>
        <dbReference type="ChEBI" id="CHEBI:57692"/>
    </cofactor>
</comment>
<evidence type="ECO:0000313" key="9">
    <source>
        <dbReference type="Proteomes" id="UP000651050"/>
    </source>
</evidence>
<dbReference type="AlphaFoldDB" id="A0A931H965"/>
<evidence type="ECO:0000256" key="5">
    <source>
        <dbReference type="ARBA" id="ARBA00023002"/>
    </source>
</evidence>
<dbReference type="Pfam" id="PF00441">
    <property type="entry name" value="Acyl-CoA_dh_1"/>
    <property type="match status" value="1"/>
</dbReference>
<sequence>MNVLLDDEEQLIKTSAGEFLAAESTPAVVRAAEKDPLRYSKPLWNKFADLGWLGISLPEAQGGQGLPWSYTGLVFEELGRYIAPLPVHATLVPALVIAKHGSEQQRQALLPRVIDGSLMLSWALQEKDGRWSKDAVAMKGRLEGGHVVLTGAKHFVDNFGNADQCLVVFRMQGGKGGLRAILVDTKSAGIQAEELVPTTKDREDFVRFESVRVPEANLVGQGDAVIDDLMDYAAVLFASLMEGAARRAMEMSIAYVNEREAFGQPIGSFQAIQHMAADMLNGVDGTQLLTREALWRISEALPARVEVAQAKSFGNVKCLYVVRCCQQLHGGIGFIVDTDINLWYRRVTSWSMRAGTTYEHRQLIAAALLDTPGKVRLGMTQQLPSTS</sequence>
<dbReference type="InterPro" id="IPR036250">
    <property type="entry name" value="AcylCo_DH-like_C"/>
</dbReference>
<dbReference type="SUPFAM" id="SSF47203">
    <property type="entry name" value="Acyl-CoA dehydrogenase C-terminal domain-like"/>
    <property type="match status" value="1"/>
</dbReference>
<dbReference type="InterPro" id="IPR013786">
    <property type="entry name" value="AcylCoA_DH/ox_N"/>
</dbReference>
<name>A0A931H965_9BURK</name>
<evidence type="ECO:0000259" key="7">
    <source>
        <dbReference type="Pfam" id="PF02771"/>
    </source>
</evidence>
<dbReference type="InterPro" id="IPR037069">
    <property type="entry name" value="AcylCoA_DH/ox_N_sf"/>
</dbReference>
<organism evidence="8 9">
    <name type="scientific">Caenimonas aquaedulcis</name>
    <dbReference type="NCBI Taxonomy" id="2793270"/>
    <lineage>
        <taxon>Bacteria</taxon>
        <taxon>Pseudomonadati</taxon>
        <taxon>Pseudomonadota</taxon>
        <taxon>Betaproteobacteria</taxon>
        <taxon>Burkholderiales</taxon>
        <taxon>Comamonadaceae</taxon>
        <taxon>Caenimonas</taxon>
    </lineage>
</organism>
<dbReference type="PANTHER" id="PTHR43884">
    <property type="entry name" value="ACYL-COA DEHYDROGENASE"/>
    <property type="match status" value="1"/>
</dbReference>
<evidence type="ECO:0000256" key="4">
    <source>
        <dbReference type="ARBA" id="ARBA00022827"/>
    </source>
</evidence>
<keyword evidence="3" id="KW-0285">Flavoprotein</keyword>
<dbReference type="GO" id="GO:0050660">
    <property type="term" value="F:flavin adenine dinucleotide binding"/>
    <property type="evidence" value="ECO:0007669"/>
    <property type="project" value="InterPro"/>
</dbReference>